<feature type="transmembrane region" description="Helical" evidence="1">
    <location>
        <begin position="21"/>
        <end position="45"/>
    </location>
</feature>
<keyword evidence="1" id="KW-0472">Membrane</keyword>
<keyword evidence="1" id="KW-1133">Transmembrane helix</keyword>
<dbReference type="RefSeq" id="WP_007185768.1">
    <property type="nucleotide sequence ID" value="NZ_AKGD01000002.1"/>
</dbReference>
<keyword evidence="4" id="KW-1185">Reference proteome</keyword>
<gene>
    <name evidence="3" type="ORF">WQQ_28270</name>
</gene>
<feature type="domain" description="Putative Flp pilus-assembly TadG-like N-terminal" evidence="2">
    <location>
        <begin position="24"/>
        <end position="70"/>
    </location>
</feature>
<dbReference type="EMBL" id="AKGD01000002">
    <property type="protein sequence ID" value="EIT69245.1"/>
    <property type="molecule type" value="Genomic_DNA"/>
</dbReference>
<dbReference type="AlphaFoldDB" id="I8T5N3"/>
<dbReference type="STRING" id="1172194.WQQ_28270"/>
<protein>
    <recommendedName>
        <fullName evidence="2">Putative Flp pilus-assembly TadG-like N-terminal domain-containing protein</fullName>
    </recommendedName>
</protein>
<dbReference type="Pfam" id="PF13400">
    <property type="entry name" value="Tad"/>
    <property type="match status" value="1"/>
</dbReference>
<comment type="caution">
    <text evidence="3">The sequence shown here is derived from an EMBL/GenBank/DDBJ whole genome shotgun (WGS) entry which is preliminary data.</text>
</comment>
<dbReference type="InterPro" id="IPR028087">
    <property type="entry name" value="Tad_N"/>
</dbReference>
<organism evidence="3 4">
    <name type="scientific">Hydrocarboniphaga effusa AP103</name>
    <dbReference type="NCBI Taxonomy" id="1172194"/>
    <lineage>
        <taxon>Bacteria</taxon>
        <taxon>Pseudomonadati</taxon>
        <taxon>Pseudomonadota</taxon>
        <taxon>Gammaproteobacteria</taxon>
        <taxon>Nevskiales</taxon>
        <taxon>Nevskiaceae</taxon>
        <taxon>Hydrocarboniphaga</taxon>
    </lineage>
</organism>
<proteinExistence type="predicted"/>
<dbReference type="OrthoDB" id="5720484at2"/>
<name>I8T5N3_9GAMM</name>
<keyword evidence="1" id="KW-0812">Transmembrane</keyword>
<reference evidence="3 4" key="1">
    <citation type="journal article" date="2012" name="J. Bacteriol.">
        <title>Genome Sequence of n-Alkane-Degrading Hydrocarboniphaga effusa Strain AP103T (ATCC BAA-332T).</title>
        <authorList>
            <person name="Chang H.K."/>
            <person name="Zylstra G.J."/>
            <person name="Chae J.C."/>
        </authorList>
    </citation>
    <scope>NUCLEOTIDE SEQUENCE [LARGE SCALE GENOMIC DNA]</scope>
    <source>
        <strain evidence="3 4">AP103</strain>
    </source>
</reference>
<evidence type="ECO:0000256" key="1">
    <source>
        <dbReference type="SAM" id="Phobius"/>
    </source>
</evidence>
<dbReference type="Proteomes" id="UP000003704">
    <property type="component" value="Unassembled WGS sequence"/>
</dbReference>
<evidence type="ECO:0000259" key="2">
    <source>
        <dbReference type="Pfam" id="PF13400"/>
    </source>
</evidence>
<accession>I8T5N3</accession>
<evidence type="ECO:0000313" key="4">
    <source>
        <dbReference type="Proteomes" id="UP000003704"/>
    </source>
</evidence>
<evidence type="ECO:0000313" key="3">
    <source>
        <dbReference type="EMBL" id="EIT69245.1"/>
    </source>
</evidence>
<sequence length="689" mass="70386">MGRKHAISQHRFKPRFDRRRLQRGAVAIWVGVSIVAFIAATFLSIDVGRLYFTQRNLQKTATLAAISAAQIASGCTNGDGIRVDPDQMFSQVQALIVANGGQAGWLSGFNGFEAIEVGQTRTNSAGIRAFQALPAGDERINSVRVNLQRPAPTSFVPSILTNGGATLKASSTAEQRVLGSFYIGSGLADLDAGLLNALLGALLGSNINLSLADFRSLAATQVTLGALATALNVRVTDLSNLTELGLDAPLLPNLLGGLVGGLGNTASGAVSGLLQQLAGAARNETVPLGVLLGPLTDVAGNVPFINLLDLIMALGTAATADGDPYANPIVVPLNVDVPGVAKVSIFLKVLEPPQFGVGAPGATAKTAQVKLAVRIEAGQLLQSLSAFVNQALAGLLNILTGALRLLTLGLVDIRTTGPTLIPNLNLGVDVNVAQAAARLDEIACPTATRPYPVARLSVSPAVATVHIGSFIGTPSTNPSTIPQLDLNGTHFDVLHLGLTAQGLLGFLGGLNVDVGLDLTCVSVGGACNGPSAPSTGPFLPLPNDVDSFEYVTIGDNPISRTRSAYYQADGVPPAAEVAGVNPQTVGTDPAVAVRLGLGTPIVTSNGGFLGGLGALLNDLVEGLLGLVNPLLNLVNGLLASLVTPLLNLLGIQLGQATVIMDAVSVDRPARVSNCLPGATTGGRVCPLPD</sequence>